<dbReference type="EMBL" id="CAFBLX010000214">
    <property type="protein sequence ID" value="CAB4905284.1"/>
    <property type="molecule type" value="Genomic_DNA"/>
</dbReference>
<organism evidence="3">
    <name type="scientific">freshwater metagenome</name>
    <dbReference type="NCBI Taxonomy" id="449393"/>
    <lineage>
        <taxon>unclassified sequences</taxon>
        <taxon>metagenomes</taxon>
        <taxon>ecological metagenomes</taxon>
    </lineage>
</organism>
<gene>
    <name evidence="3" type="ORF">UFOPK3472_02684</name>
</gene>
<dbReference type="SUPFAM" id="SSF52540">
    <property type="entry name" value="P-loop containing nucleoside triphosphate hydrolases"/>
    <property type="match status" value="1"/>
</dbReference>
<dbReference type="InterPro" id="IPR033186">
    <property type="entry name" value="HerA_C"/>
</dbReference>
<proteinExistence type="predicted"/>
<feature type="domain" description="Helicase HerA-like C-terminal" evidence="2">
    <location>
        <begin position="235"/>
        <end position="722"/>
    </location>
</feature>
<dbReference type="InterPro" id="IPR051162">
    <property type="entry name" value="T4SS_component"/>
</dbReference>
<dbReference type="InterPro" id="IPR027417">
    <property type="entry name" value="P-loop_NTPase"/>
</dbReference>
<reference evidence="3" key="1">
    <citation type="submission" date="2020-05" db="EMBL/GenBank/DDBJ databases">
        <authorList>
            <person name="Chiriac C."/>
            <person name="Salcher M."/>
            <person name="Ghai R."/>
            <person name="Kavagutti S V."/>
        </authorList>
    </citation>
    <scope>NUCLEOTIDE SEQUENCE</scope>
</reference>
<dbReference type="PANTHER" id="PTHR30121">
    <property type="entry name" value="UNCHARACTERIZED PROTEIN YJGR-RELATED"/>
    <property type="match status" value="1"/>
</dbReference>
<dbReference type="PANTHER" id="PTHR30121:SF6">
    <property type="entry name" value="SLR6007 PROTEIN"/>
    <property type="match status" value="1"/>
</dbReference>
<feature type="region of interest" description="Disordered" evidence="1">
    <location>
        <begin position="701"/>
        <end position="723"/>
    </location>
</feature>
<evidence type="ECO:0000259" key="2">
    <source>
        <dbReference type="Pfam" id="PF05872"/>
    </source>
</evidence>
<dbReference type="AlphaFoldDB" id="A0A6J7GE92"/>
<dbReference type="Gene3D" id="3.40.50.300">
    <property type="entry name" value="P-loop containing nucleotide triphosphate hydrolases"/>
    <property type="match status" value="2"/>
</dbReference>
<feature type="region of interest" description="Disordered" evidence="1">
    <location>
        <begin position="666"/>
        <end position="688"/>
    </location>
</feature>
<protein>
    <submittedName>
        <fullName evidence="3">Unannotated protein</fullName>
    </submittedName>
</protein>
<accession>A0A6J7GE92</accession>
<dbReference type="Pfam" id="PF05872">
    <property type="entry name" value="HerA_C"/>
    <property type="match status" value="1"/>
</dbReference>
<evidence type="ECO:0000256" key="1">
    <source>
        <dbReference type="SAM" id="MobiDB-lite"/>
    </source>
</evidence>
<feature type="region of interest" description="Disordered" evidence="1">
    <location>
        <begin position="144"/>
        <end position="165"/>
    </location>
</feature>
<sequence>MSREMNPRSVPIEFPASGTVPATGTCSLMYASTRCSASSRLTVDARTSSVKPDLACMSVTTAGMFANASSSAWMTMSTPSPRMLSSLSVTNAAISISLSLLRSKPVISQSIHTSLSCTRSTVVRPPQPLGFAVAIDPVRFSARSRKDADMTGDPTQPAPTLSPAEKAKAAKAAAVEAARVAAEALAAADAAEAEARAAEQGSAPAVQGKASEIAAGYASAGAALELGTVVLDGVTDPAARIRIPLATLNRHGLVAGATGTGKTKTLQGIAEQLSAAGVPVVMADVKGDLSGLSAPGEDNDKIRSRAADTGLTDWAPAGHPVEFLSLGTEGIGVPVRATITAFGPILLSKVLGLNNTQESTLGLIFHWADSQGLALLDLKDLRSVIMHLTSDEGKADLKGIGGVSSATAGVILRALANLEADGGDTFFGEPELETEDLLRVGPDGRGVITLFELGAQASRPVMFSTFLMWVLADLFQTLPEVGDVDKPKLVFIFDEAHLLFADASKAFLQQVEQTVKLIRSKGVGVFFCTQLPTDVPNDVLSQLGARIQHALRAFTPDDQKALNKTVRTYPKTDAYDLEKALTSLGTGEAIVTVLSEKGAPTPVAWTKIRPPRSLMDTIGNDAIAAAASSSTLSVKYRETIDRESAYERMNARVVDAPAPVENFDIPPLPADLPDLPPNEPDGPSAAERIMGNPAVKSFLRSAASAAGREISRSIFGTGRRRRR</sequence>
<evidence type="ECO:0000313" key="3">
    <source>
        <dbReference type="EMBL" id="CAB4905284.1"/>
    </source>
</evidence>
<feature type="compositionally biased region" description="Pro residues" evidence="1">
    <location>
        <begin position="666"/>
        <end position="680"/>
    </location>
</feature>
<name>A0A6J7GE92_9ZZZZ</name>